<feature type="region of interest" description="Disordered" evidence="1">
    <location>
        <begin position="489"/>
        <end position="542"/>
    </location>
</feature>
<feature type="compositionally biased region" description="Low complexity" evidence="1">
    <location>
        <begin position="384"/>
        <end position="412"/>
    </location>
</feature>
<name>A0AAD5DWC8_9CHLO</name>
<gene>
    <name evidence="3" type="ORF">COHA_001287</name>
</gene>
<accession>A0AAD5DWC8</accession>
<feature type="compositionally biased region" description="Low complexity" evidence="1">
    <location>
        <begin position="917"/>
        <end position="927"/>
    </location>
</feature>
<feature type="compositionally biased region" description="Low complexity" evidence="1">
    <location>
        <begin position="351"/>
        <end position="360"/>
    </location>
</feature>
<sequence>MHPSPSGSYVAMGCVATLGTDPPPRSCVKCLRADATARADPSRTPLWTIRREARTMPPLSAWTVDEKLHTFVAAPPASPSGPPADVWRLRQPAAEQQPEVVQQASGGVNVVVKAGQVAVQLQDAFHVPLLELCLGAVEAGVRGPSRQVAQAYLGFKLGVWSYNGAVKHWEPVVEPWDVIAQCAANQGTRISSGIEPGVAVSIKSSNDCVYTTLAFSALHSILAAYSDWQQLHGAASGGRAMRALLAAGEGSAMHVVVENRLGVEAAMELDFGDHLNLVKLPAGSATPVVKPLPSFPLREGDAVVSAEALPHTLLLLDIQQAALTGALAGLGDSSASSGSGGNGGSGGGNNGDQNGESGSQAHDSQASQLYCTVRLERSKPAGKPPSSAAGAAGAAGQPSPASSQRSMQSASAKGGPSAPLRTRALAVGSGGVVAWQERLVLALPMRPGIGEQTLVFEVWDAAARGGRGTSLGCGRLAVPVRSLQHREEHAAELSWEAPATATPAGGSGGSVQAKAEQPEDQGAPQQSQQQQEGQQQPQQQGSVRLQLSYMLQKQWSFAKSGAGAAVPDSWGADASTAGQRALSLASHPGSWAVVPAFGQQKGGSGAAAGGVSSGAAGASTASLIPLKIGGEGLVVESSVAHGTRRELLRALCQLVNTTSLTLEAALIEVEDSDWHMVAARSGSVSAAVSADSVEEEVFENERFARGGALSGQGASWSAANLGAGDPRHFQYALHETDSFPEADPPPGWEWEGSWHVDHGPATDADGWAYAPDFKSLHFPPPAGAHKPGPADFVRKRRWVRRRRREGRPPFPVAAAAASAAGRALGAAAALGQHIIAGPQGRQEEQLVVKQRQVLGRAAPGEALPLPLGWSAPGRQLQLRPVLPVRGTASAAGQKGQQAQQGEQAEQQEQQQEEEEQQQQPQDEGQQQGEDDAQLQAVHDWSHGTSGGQHTVKLDSLDDGITRLVCCSALGATQTMGSASELEVNDLWFSLAVESDVLAGGKGSKPLTGEAGG</sequence>
<evidence type="ECO:0000313" key="4">
    <source>
        <dbReference type="Proteomes" id="UP001205105"/>
    </source>
</evidence>
<dbReference type="InterPro" id="IPR006614">
    <property type="entry name" value="Peroxin/Ferlin"/>
</dbReference>
<dbReference type="SMART" id="SM00694">
    <property type="entry name" value="DysFC"/>
    <property type="match status" value="1"/>
</dbReference>
<feature type="compositionally biased region" description="Low complexity" evidence="1">
    <location>
        <begin position="520"/>
        <end position="542"/>
    </location>
</feature>
<keyword evidence="4" id="KW-1185">Reference proteome</keyword>
<feature type="region of interest" description="Disordered" evidence="1">
    <location>
        <begin position="378"/>
        <end position="421"/>
    </location>
</feature>
<feature type="compositionally biased region" description="Gly residues" evidence="1">
    <location>
        <begin position="338"/>
        <end position="350"/>
    </location>
</feature>
<feature type="compositionally biased region" description="Low complexity" evidence="1">
    <location>
        <begin position="890"/>
        <end position="909"/>
    </location>
</feature>
<evidence type="ECO:0000256" key="1">
    <source>
        <dbReference type="SAM" id="MobiDB-lite"/>
    </source>
</evidence>
<organism evidence="3 4">
    <name type="scientific">Chlorella ohadii</name>
    <dbReference type="NCBI Taxonomy" id="2649997"/>
    <lineage>
        <taxon>Eukaryota</taxon>
        <taxon>Viridiplantae</taxon>
        <taxon>Chlorophyta</taxon>
        <taxon>core chlorophytes</taxon>
        <taxon>Trebouxiophyceae</taxon>
        <taxon>Chlorellales</taxon>
        <taxon>Chlorellaceae</taxon>
        <taxon>Chlorella clade</taxon>
        <taxon>Chlorella</taxon>
    </lineage>
</organism>
<feature type="region of interest" description="Disordered" evidence="1">
    <location>
        <begin position="886"/>
        <end position="932"/>
    </location>
</feature>
<reference evidence="3" key="1">
    <citation type="submission" date="2020-11" db="EMBL/GenBank/DDBJ databases">
        <title>Chlorella ohadii genome sequencing and assembly.</title>
        <authorList>
            <person name="Murik O."/>
            <person name="Treves H."/>
            <person name="Kedem I."/>
            <person name="Shotland Y."/>
            <person name="Kaplan A."/>
        </authorList>
    </citation>
    <scope>NUCLEOTIDE SEQUENCE</scope>
    <source>
        <strain evidence="3">1</strain>
    </source>
</reference>
<dbReference type="GO" id="GO:0016020">
    <property type="term" value="C:membrane"/>
    <property type="evidence" value="ECO:0007669"/>
    <property type="project" value="InterPro"/>
</dbReference>
<dbReference type="AlphaFoldDB" id="A0AAD5DWC8"/>
<feature type="region of interest" description="Disordered" evidence="1">
    <location>
        <begin position="331"/>
        <end position="366"/>
    </location>
</feature>
<evidence type="ECO:0000313" key="3">
    <source>
        <dbReference type="EMBL" id="KAI7845245.1"/>
    </source>
</evidence>
<protein>
    <recommendedName>
        <fullName evidence="2">Peroxin/Ferlin domain-containing protein</fullName>
    </recommendedName>
</protein>
<feature type="domain" description="Peroxin/Ferlin" evidence="2">
    <location>
        <begin position="766"/>
        <end position="805"/>
    </location>
</feature>
<evidence type="ECO:0000259" key="2">
    <source>
        <dbReference type="SMART" id="SM00694"/>
    </source>
</evidence>
<proteinExistence type="predicted"/>
<comment type="caution">
    <text evidence="3">The sequence shown here is derived from an EMBL/GenBank/DDBJ whole genome shotgun (WGS) entry which is preliminary data.</text>
</comment>
<dbReference type="Proteomes" id="UP001205105">
    <property type="component" value="Unassembled WGS sequence"/>
</dbReference>
<dbReference type="EMBL" id="JADXDR010000020">
    <property type="protein sequence ID" value="KAI7845245.1"/>
    <property type="molecule type" value="Genomic_DNA"/>
</dbReference>